<dbReference type="GO" id="GO:0032259">
    <property type="term" value="P:methylation"/>
    <property type="evidence" value="ECO:0007669"/>
    <property type="project" value="UniProtKB-KW"/>
</dbReference>
<reference evidence="2 3" key="1">
    <citation type="submission" date="2020-03" db="EMBL/GenBank/DDBJ databases">
        <title>Whole genome shotgun sequence of Phytohabitans rumicis NBRC 108638.</title>
        <authorList>
            <person name="Komaki H."/>
            <person name="Tamura T."/>
        </authorList>
    </citation>
    <scope>NUCLEOTIDE SEQUENCE [LARGE SCALE GENOMIC DNA]</scope>
    <source>
        <strain evidence="2 3">NBRC 108638</strain>
    </source>
</reference>
<dbReference type="PANTHER" id="PTHR42912:SF95">
    <property type="entry name" value="METHYLTRANSFERASE TYPE 11 DOMAIN-CONTAINING PROTEIN"/>
    <property type="match status" value="1"/>
</dbReference>
<comment type="caution">
    <text evidence="2">The sequence shown here is derived from an EMBL/GenBank/DDBJ whole genome shotgun (WGS) entry which is preliminary data.</text>
</comment>
<dbReference type="CDD" id="cd02440">
    <property type="entry name" value="AdoMet_MTases"/>
    <property type="match status" value="1"/>
</dbReference>
<proteinExistence type="predicted"/>
<dbReference type="EMBL" id="BLPG01000001">
    <property type="protein sequence ID" value="GFJ95308.1"/>
    <property type="molecule type" value="Genomic_DNA"/>
</dbReference>
<accession>A0A6V8LKA3</accession>
<evidence type="ECO:0000313" key="2">
    <source>
        <dbReference type="EMBL" id="GFJ95308.1"/>
    </source>
</evidence>
<name>A0A6V8LKA3_9ACTN</name>
<reference evidence="2 3" key="2">
    <citation type="submission" date="2020-03" db="EMBL/GenBank/DDBJ databases">
        <authorList>
            <person name="Ichikawa N."/>
            <person name="Kimura A."/>
            <person name="Kitahashi Y."/>
            <person name="Uohara A."/>
        </authorList>
    </citation>
    <scope>NUCLEOTIDE SEQUENCE [LARGE SCALE GENOMIC DNA]</scope>
    <source>
        <strain evidence="2 3">NBRC 108638</strain>
    </source>
</reference>
<dbReference type="InterPro" id="IPR041698">
    <property type="entry name" value="Methyltransf_25"/>
</dbReference>
<dbReference type="Proteomes" id="UP000482960">
    <property type="component" value="Unassembled WGS sequence"/>
</dbReference>
<keyword evidence="2" id="KW-0808">Transferase</keyword>
<evidence type="ECO:0000259" key="1">
    <source>
        <dbReference type="Pfam" id="PF13649"/>
    </source>
</evidence>
<sequence>MSVLLGSHGSFRLAKHPAARTATELLGRVLRVSEPIYITETRTAYGIVAVDYAETLKDHLAAAPLERALLGTFAELVRAGGGGPVADVGCGPGRITTYLDSLGLDVTGIDLTPEMIAVAREAYPGLAFQVGTMTDLDLKDGALGGLVAWYSIIHTPPELLPVVFAEFARVLAPGGQLILAFQAGDEVVRVEQAYGHEVAADAYRLEPDRIAELLADAGIVLGTRVVKEREGQEKTPQAYLLAHKP</sequence>
<dbReference type="InterPro" id="IPR029063">
    <property type="entry name" value="SAM-dependent_MTases_sf"/>
</dbReference>
<feature type="domain" description="Methyltransferase" evidence="1">
    <location>
        <begin position="85"/>
        <end position="175"/>
    </location>
</feature>
<organism evidence="2 3">
    <name type="scientific">Phytohabitans rumicis</name>
    <dbReference type="NCBI Taxonomy" id="1076125"/>
    <lineage>
        <taxon>Bacteria</taxon>
        <taxon>Bacillati</taxon>
        <taxon>Actinomycetota</taxon>
        <taxon>Actinomycetes</taxon>
        <taxon>Micromonosporales</taxon>
        <taxon>Micromonosporaceae</taxon>
    </lineage>
</organism>
<dbReference type="SUPFAM" id="SSF53335">
    <property type="entry name" value="S-adenosyl-L-methionine-dependent methyltransferases"/>
    <property type="match status" value="1"/>
</dbReference>
<dbReference type="Pfam" id="PF13649">
    <property type="entry name" value="Methyltransf_25"/>
    <property type="match status" value="1"/>
</dbReference>
<dbReference type="PANTHER" id="PTHR42912">
    <property type="entry name" value="METHYLTRANSFERASE"/>
    <property type="match status" value="1"/>
</dbReference>
<protein>
    <submittedName>
        <fullName evidence="2">Methyltransferase</fullName>
    </submittedName>
</protein>
<keyword evidence="3" id="KW-1185">Reference proteome</keyword>
<evidence type="ECO:0000313" key="3">
    <source>
        <dbReference type="Proteomes" id="UP000482960"/>
    </source>
</evidence>
<dbReference type="GO" id="GO:0008168">
    <property type="term" value="F:methyltransferase activity"/>
    <property type="evidence" value="ECO:0007669"/>
    <property type="project" value="UniProtKB-KW"/>
</dbReference>
<keyword evidence="2" id="KW-0489">Methyltransferase</keyword>
<gene>
    <name evidence="2" type="ORF">Prum_089500</name>
</gene>
<dbReference type="Gene3D" id="3.40.50.150">
    <property type="entry name" value="Vaccinia Virus protein VP39"/>
    <property type="match status" value="1"/>
</dbReference>
<dbReference type="InterPro" id="IPR050508">
    <property type="entry name" value="Methyltransf_Superfamily"/>
</dbReference>
<dbReference type="AlphaFoldDB" id="A0A6V8LKA3"/>